<evidence type="ECO:0000256" key="1">
    <source>
        <dbReference type="SAM" id="Phobius"/>
    </source>
</evidence>
<evidence type="ECO:0000313" key="3">
    <source>
        <dbReference type="EMBL" id="ORX03265.1"/>
    </source>
</evidence>
<proteinExistence type="predicted"/>
<dbReference type="STRING" id="47839.BN973_05658"/>
<dbReference type="EMBL" id="HG964447">
    <property type="protein sequence ID" value="CDO91251.1"/>
    <property type="molecule type" value="Genomic_DNA"/>
</dbReference>
<dbReference type="Proteomes" id="UP000028880">
    <property type="component" value="Unassembled WGS sequence"/>
</dbReference>
<reference evidence="3 4" key="3">
    <citation type="submission" date="2016-01" db="EMBL/GenBank/DDBJ databases">
        <title>The new phylogeny of the genus Mycobacterium.</title>
        <authorList>
            <person name="Tarcisio F."/>
            <person name="Conor M."/>
            <person name="Antonella G."/>
            <person name="Elisabetta G."/>
            <person name="Giulia F.S."/>
            <person name="Sara T."/>
            <person name="Anna F."/>
            <person name="Clotilde B."/>
            <person name="Roberto B."/>
            <person name="Veronica D.S."/>
            <person name="Fabio R."/>
            <person name="Monica P."/>
            <person name="Olivier J."/>
            <person name="Enrico T."/>
            <person name="Nicola S."/>
        </authorList>
    </citation>
    <scope>NUCLEOTIDE SEQUENCE [LARGE SCALE GENOMIC DNA]</scope>
    <source>
        <strain evidence="3 4">DSM 44626</strain>
    </source>
</reference>
<dbReference type="OrthoDB" id="4735159at2"/>
<dbReference type="Proteomes" id="UP000193710">
    <property type="component" value="Unassembled WGS sequence"/>
</dbReference>
<reference evidence="2" key="2">
    <citation type="submission" date="2014-04" db="EMBL/GenBank/DDBJ databases">
        <authorList>
            <person name="Urmite Genomes U."/>
        </authorList>
    </citation>
    <scope>NUCLEOTIDE SEQUENCE</scope>
    <source>
        <strain evidence="2">DSM 44626</strain>
    </source>
</reference>
<reference evidence="2" key="1">
    <citation type="journal article" date="2014" name="Genome Announc.">
        <title>Draft Genome Sequence of Mycobacterium triplex DSM 44626.</title>
        <authorList>
            <person name="Sassi M."/>
            <person name="Croce O."/>
            <person name="Robert C."/>
            <person name="Raoult D."/>
            <person name="Drancourt M."/>
        </authorList>
    </citation>
    <scope>NUCLEOTIDE SEQUENCE [LARGE SCALE GENOMIC DNA]</scope>
    <source>
        <strain evidence="2">DSM 44626</strain>
    </source>
</reference>
<accession>A0A024K5U3</accession>
<keyword evidence="1" id="KW-1133">Transmembrane helix</keyword>
<dbReference type="EMBL" id="LQPY01000023">
    <property type="protein sequence ID" value="ORX03265.1"/>
    <property type="molecule type" value="Genomic_DNA"/>
</dbReference>
<feature type="transmembrane region" description="Helical" evidence="1">
    <location>
        <begin position="72"/>
        <end position="91"/>
    </location>
</feature>
<gene>
    <name evidence="3" type="ORF">AWC29_00960</name>
    <name evidence="2" type="ORF">BN973_05658</name>
</gene>
<dbReference type="RefSeq" id="WP_036473439.1">
    <property type="nucleotide sequence ID" value="NZ_HG964447.1"/>
</dbReference>
<keyword evidence="4" id="KW-1185">Reference proteome</keyword>
<name>A0A024K5U3_9MYCO</name>
<evidence type="ECO:0000313" key="4">
    <source>
        <dbReference type="Proteomes" id="UP000193710"/>
    </source>
</evidence>
<protein>
    <submittedName>
        <fullName evidence="2">Uncharacterized protein</fullName>
    </submittedName>
</protein>
<dbReference type="AlphaFoldDB" id="A0A024K5U3"/>
<sequence>MITTVASFIADGSASAAATHVRTVAAPIWDIGANIKNQGISFAVFLAMGGTAVLAVFEYFVVKNKTAALKTVAVGVILIGIIGALPSLGVVSKDTVHSLTNSGTR</sequence>
<keyword evidence="1" id="KW-0472">Membrane</keyword>
<organism evidence="2">
    <name type="scientific">Mycobacterium triplex</name>
    <dbReference type="NCBI Taxonomy" id="47839"/>
    <lineage>
        <taxon>Bacteria</taxon>
        <taxon>Bacillati</taxon>
        <taxon>Actinomycetota</taxon>
        <taxon>Actinomycetes</taxon>
        <taxon>Mycobacteriales</taxon>
        <taxon>Mycobacteriaceae</taxon>
        <taxon>Mycobacterium</taxon>
        <taxon>Mycobacterium simiae complex</taxon>
    </lineage>
</organism>
<evidence type="ECO:0000313" key="2">
    <source>
        <dbReference type="EMBL" id="CDO91251.1"/>
    </source>
</evidence>
<dbReference type="HOGENOM" id="CLU_2233577_0_0_11"/>
<keyword evidence="1" id="KW-0812">Transmembrane</keyword>
<feature type="transmembrane region" description="Helical" evidence="1">
    <location>
        <begin position="40"/>
        <end position="60"/>
    </location>
</feature>